<reference evidence="1 2" key="1">
    <citation type="submission" date="2015-09" db="EMBL/GenBank/DDBJ databases">
        <title>Atta colombica WGS genome.</title>
        <authorList>
            <person name="Nygaard S."/>
            <person name="Hu H."/>
            <person name="Boomsma J."/>
            <person name="Zhang G."/>
        </authorList>
    </citation>
    <scope>NUCLEOTIDE SEQUENCE [LARGE SCALE GENOMIC DNA]</scope>
    <source>
        <strain evidence="1">Treedump-2</strain>
        <tissue evidence="1">Whole body</tissue>
    </source>
</reference>
<sequence length="117" mass="13796">MARSNIIDIGSVFDEYLLKEQHFEREIEERNKLRREIRNKNIFKVSDSSPTDLPLNLEKSCIRNQALLKDLEMSRARLRTYASYTPTDAELQQISLAYRSHLCKNIQDTEYDKLIST</sequence>
<keyword evidence="2" id="KW-1185">Reference proteome</keyword>
<evidence type="ECO:0000313" key="1">
    <source>
        <dbReference type="EMBL" id="KYM82448.1"/>
    </source>
</evidence>
<name>A0A195BD11_9HYME</name>
<organism evidence="1 2">
    <name type="scientific">Atta colombica</name>
    <dbReference type="NCBI Taxonomy" id="520822"/>
    <lineage>
        <taxon>Eukaryota</taxon>
        <taxon>Metazoa</taxon>
        <taxon>Ecdysozoa</taxon>
        <taxon>Arthropoda</taxon>
        <taxon>Hexapoda</taxon>
        <taxon>Insecta</taxon>
        <taxon>Pterygota</taxon>
        <taxon>Neoptera</taxon>
        <taxon>Endopterygota</taxon>
        <taxon>Hymenoptera</taxon>
        <taxon>Apocrita</taxon>
        <taxon>Aculeata</taxon>
        <taxon>Formicoidea</taxon>
        <taxon>Formicidae</taxon>
        <taxon>Myrmicinae</taxon>
        <taxon>Atta</taxon>
    </lineage>
</organism>
<dbReference type="EMBL" id="KQ976511">
    <property type="protein sequence ID" value="KYM82448.1"/>
    <property type="molecule type" value="Genomic_DNA"/>
</dbReference>
<protein>
    <submittedName>
        <fullName evidence="1">Uncharacterized protein</fullName>
    </submittedName>
</protein>
<evidence type="ECO:0000313" key="2">
    <source>
        <dbReference type="Proteomes" id="UP000078540"/>
    </source>
</evidence>
<dbReference type="KEGG" id="acoc:108687440"/>
<accession>A0A195BD11</accession>
<gene>
    <name evidence="1" type="ORF">ALC53_06938</name>
</gene>
<dbReference type="OrthoDB" id="7731029at2759"/>
<proteinExistence type="predicted"/>
<dbReference type="Proteomes" id="UP000078540">
    <property type="component" value="Unassembled WGS sequence"/>
</dbReference>
<dbReference type="AlphaFoldDB" id="A0A195BD11"/>